<feature type="transmembrane region" description="Helical" evidence="7">
    <location>
        <begin position="256"/>
        <end position="275"/>
    </location>
</feature>
<dbReference type="PANTHER" id="PTHR33048:SF129">
    <property type="entry name" value="INTEGRAL MEMBRANE PROTEIN-RELATED"/>
    <property type="match status" value="1"/>
</dbReference>
<feature type="domain" description="Rhodopsin" evidence="8">
    <location>
        <begin position="37"/>
        <end position="276"/>
    </location>
</feature>
<sequence>MAVGSRVEPQAEDSHGYIMLNLNIALIVITSVIVSTRLYVRGVMIQALGWDDLLAFIAWILAVAHSSLEIVAVGHGAGSHMSSLTPEQLNAFFSMLPVNQLVFFWACGFVRLSILAFFPRLNREPRFMACVWITALINIAISLFGFFFFLLECNPIIDLFNMAKPDRKCVSRDKEAHVMWAHSIVGCFLDVVLLALPLWVVFSNMVTRPKIIKLTLIFSVGLFAAITAFIKTGMILTTNFAADPTWNMIRVCPWTALEIHVGLWCGCFPALQPLFRLVSTKLKLRSPFESGFLKFSRGSGSSTLNGDWHNDFGNPQMGSSNRATRGAASDADSTTGMVELREPNKGIRLTTDVLVKVEDRGYSRDRVEMRTKAWNAV</sequence>
<gene>
    <name evidence="9" type="ORF">CDV36_004023</name>
</gene>
<keyword evidence="4 7" id="KW-0472">Membrane</keyword>
<evidence type="ECO:0000259" key="8">
    <source>
        <dbReference type="Pfam" id="PF20684"/>
    </source>
</evidence>
<feature type="transmembrane region" description="Helical" evidence="7">
    <location>
        <begin position="130"/>
        <end position="151"/>
    </location>
</feature>
<dbReference type="GO" id="GO:0016020">
    <property type="term" value="C:membrane"/>
    <property type="evidence" value="ECO:0007669"/>
    <property type="project" value="UniProtKB-SubCell"/>
</dbReference>
<evidence type="ECO:0000256" key="6">
    <source>
        <dbReference type="SAM" id="MobiDB-lite"/>
    </source>
</evidence>
<keyword evidence="2 7" id="KW-0812">Transmembrane</keyword>
<evidence type="ECO:0000256" key="3">
    <source>
        <dbReference type="ARBA" id="ARBA00022989"/>
    </source>
</evidence>
<accession>A0A3M2SFH9</accession>
<keyword evidence="10" id="KW-1185">Reference proteome</keyword>
<comment type="subcellular location">
    <subcellularLocation>
        <location evidence="1">Membrane</location>
        <topology evidence="1">Multi-pass membrane protein</topology>
    </subcellularLocation>
</comment>
<evidence type="ECO:0000313" key="10">
    <source>
        <dbReference type="Proteomes" id="UP000277212"/>
    </source>
</evidence>
<evidence type="ECO:0000256" key="5">
    <source>
        <dbReference type="ARBA" id="ARBA00038359"/>
    </source>
</evidence>
<dbReference type="OrthoDB" id="5413793at2759"/>
<dbReference type="InterPro" id="IPR052337">
    <property type="entry name" value="SAT4-like"/>
</dbReference>
<feature type="transmembrane region" description="Helical" evidence="7">
    <location>
        <begin position="52"/>
        <end position="78"/>
    </location>
</feature>
<dbReference type="PANTHER" id="PTHR33048">
    <property type="entry name" value="PTH11-LIKE INTEGRAL MEMBRANE PROTEIN (AFU_ORTHOLOGUE AFUA_5G11245)"/>
    <property type="match status" value="1"/>
</dbReference>
<comment type="caution">
    <text evidence="9">The sequence shown here is derived from an EMBL/GenBank/DDBJ whole genome shotgun (WGS) entry which is preliminary data.</text>
</comment>
<feature type="transmembrane region" description="Helical" evidence="7">
    <location>
        <begin position="20"/>
        <end position="40"/>
    </location>
</feature>
<evidence type="ECO:0000256" key="1">
    <source>
        <dbReference type="ARBA" id="ARBA00004141"/>
    </source>
</evidence>
<proteinExistence type="inferred from homology"/>
<organism evidence="9 10">
    <name type="scientific">Fusarium kuroshium</name>
    <dbReference type="NCBI Taxonomy" id="2010991"/>
    <lineage>
        <taxon>Eukaryota</taxon>
        <taxon>Fungi</taxon>
        <taxon>Dikarya</taxon>
        <taxon>Ascomycota</taxon>
        <taxon>Pezizomycotina</taxon>
        <taxon>Sordariomycetes</taxon>
        <taxon>Hypocreomycetidae</taxon>
        <taxon>Hypocreales</taxon>
        <taxon>Nectriaceae</taxon>
        <taxon>Fusarium</taxon>
        <taxon>Fusarium solani species complex</taxon>
    </lineage>
</organism>
<comment type="similarity">
    <text evidence="5">Belongs to the SAT4 family.</text>
</comment>
<evidence type="ECO:0000256" key="7">
    <source>
        <dbReference type="SAM" id="Phobius"/>
    </source>
</evidence>
<feature type="transmembrane region" description="Helical" evidence="7">
    <location>
        <begin position="214"/>
        <end position="236"/>
    </location>
</feature>
<dbReference type="STRING" id="2010991.A0A3M2SFH9"/>
<feature type="transmembrane region" description="Helical" evidence="7">
    <location>
        <begin position="98"/>
        <end position="118"/>
    </location>
</feature>
<dbReference type="InterPro" id="IPR049326">
    <property type="entry name" value="Rhodopsin_dom_fungi"/>
</dbReference>
<feature type="region of interest" description="Disordered" evidence="6">
    <location>
        <begin position="310"/>
        <end position="333"/>
    </location>
</feature>
<keyword evidence="3 7" id="KW-1133">Transmembrane helix</keyword>
<reference evidence="9 10" key="1">
    <citation type="submission" date="2017-06" db="EMBL/GenBank/DDBJ databases">
        <title>Comparative genomic analysis of Ambrosia Fusariam Clade fungi.</title>
        <authorList>
            <person name="Stajich J.E."/>
            <person name="Carrillo J."/>
            <person name="Kijimoto T."/>
            <person name="Eskalen A."/>
            <person name="O'Donnell K."/>
            <person name="Kasson M."/>
        </authorList>
    </citation>
    <scope>NUCLEOTIDE SEQUENCE [LARGE SCALE GENOMIC DNA]</scope>
    <source>
        <strain evidence="9">UCR3666</strain>
    </source>
</reference>
<dbReference type="Pfam" id="PF20684">
    <property type="entry name" value="Fung_rhodopsin"/>
    <property type="match status" value="1"/>
</dbReference>
<evidence type="ECO:0000256" key="2">
    <source>
        <dbReference type="ARBA" id="ARBA00022692"/>
    </source>
</evidence>
<evidence type="ECO:0000256" key="4">
    <source>
        <dbReference type="ARBA" id="ARBA00023136"/>
    </source>
</evidence>
<dbReference type="EMBL" id="NKUJ01000049">
    <property type="protein sequence ID" value="RMJ16317.1"/>
    <property type="molecule type" value="Genomic_DNA"/>
</dbReference>
<dbReference type="Proteomes" id="UP000277212">
    <property type="component" value="Unassembled WGS sequence"/>
</dbReference>
<protein>
    <recommendedName>
        <fullName evidence="8">Rhodopsin domain-containing protein</fullName>
    </recommendedName>
</protein>
<evidence type="ECO:0000313" key="9">
    <source>
        <dbReference type="EMBL" id="RMJ16317.1"/>
    </source>
</evidence>
<dbReference type="AlphaFoldDB" id="A0A3M2SFH9"/>
<name>A0A3M2SFH9_9HYPO</name>
<feature type="transmembrane region" description="Helical" evidence="7">
    <location>
        <begin position="180"/>
        <end position="202"/>
    </location>
</feature>